<dbReference type="PANTHER" id="PTHR30537:SF5">
    <property type="entry name" value="HTH-TYPE TRANSCRIPTIONAL ACTIVATOR TTDR-RELATED"/>
    <property type="match status" value="1"/>
</dbReference>
<dbReference type="Proteomes" id="UP000243778">
    <property type="component" value="Unassembled WGS sequence"/>
</dbReference>
<dbReference type="InterPro" id="IPR036390">
    <property type="entry name" value="WH_DNA-bd_sf"/>
</dbReference>
<dbReference type="EMBL" id="FNNU01000003">
    <property type="protein sequence ID" value="SDX15152.1"/>
    <property type="molecule type" value="Genomic_DNA"/>
</dbReference>
<evidence type="ECO:0000256" key="4">
    <source>
        <dbReference type="ARBA" id="ARBA00023163"/>
    </source>
</evidence>
<dbReference type="InterPro" id="IPR058163">
    <property type="entry name" value="LysR-type_TF_proteobact-type"/>
</dbReference>
<evidence type="ECO:0000313" key="6">
    <source>
        <dbReference type="EMBL" id="SDX15152.1"/>
    </source>
</evidence>
<keyword evidence="2" id="KW-0805">Transcription regulation</keyword>
<dbReference type="InterPro" id="IPR036388">
    <property type="entry name" value="WH-like_DNA-bd_sf"/>
</dbReference>
<keyword evidence="4" id="KW-0804">Transcription</keyword>
<dbReference type="OrthoDB" id="9786526at2"/>
<evidence type="ECO:0000256" key="2">
    <source>
        <dbReference type="ARBA" id="ARBA00023015"/>
    </source>
</evidence>
<evidence type="ECO:0000256" key="1">
    <source>
        <dbReference type="ARBA" id="ARBA00009437"/>
    </source>
</evidence>
<comment type="similarity">
    <text evidence="1">Belongs to the LysR transcriptional regulatory family.</text>
</comment>
<dbReference type="Pfam" id="PF00126">
    <property type="entry name" value="HTH_1"/>
    <property type="match status" value="1"/>
</dbReference>
<reference evidence="7" key="1">
    <citation type="submission" date="2016-10" db="EMBL/GenBank/DDBJ databases">
        <authorList>
            <person name="Varghese N."/>
            <person name="Submissions S."/>
        </authorList>
    </citation>
    <scope>NUCLEOTIDE SEQUENCE [LARGE SCALE GENOMIC DNA]</scope>
    <source>
        <strain evidence="7">NRRL B-59562</strain>
    </source>
</reference>
<dbReference type="Pfam" id="PF03466">
    <property type="entry name" value="LysR_substrate"/>
    <property type="match status" value="1"/>
</dbReference>
<dbReference type="SUPFAM" id="SSF46785">
    <property type="entry name" value="Winged helix' DNA-binding domain"/>
    <property type="match status" value="1"/>
</dbReference>
<dbReference type="STRING" id="1007099.SAMN05216287_2250"/>
<protein>
    <submittedName>
        <fullName evidence="6">Transcriptional regulator, LysR family</fullName>
    </submittedName>
</protein>
<sequence>MSKRSAGSNRASQSQLPTPALTASLFADLYWYLQVVEAGSFSGAAERTGVAKSSLSRRVAQLERQLGVQLLNRNTRLFAMSTVGEQVYRHALDMLAAAEAARECALNATGTPGGLVRIGVPSILSDWTLELLASFRDTHPAVQFALTLQDNPAELVSQRLDLSLSLNDVPKDSAAVVARPLALLKRVVAGSPALLDTLGQPRSLADVEDEHLLTLASPTGLIWQLRSGARQIRNPALSADNTQALLQGAGAGLGLACLPLCACLPSLESGALKLACQDEGLPSATLYALTPPHRGITSTARKLIDHIRQELANRERPGVSVLFS</sequence>
<evidence type="ECO:0000259" key="5">
    <source>
        <dbReference type="PROSITE" id="PS50931"/>
    </source>
</evidence>
<gene>
    <name evidence="6" type="ORF">SAMN05216287_2250</name>
</gene>
<dbReference type="Gene3D" id="1.10.10.10">
    <property type="entry name" value="Winged helix-like DNA-binding domain superfamily/Winged helix DNA-binding domain"/>
    <property type="match status" value="1"/>
</dbReference>
<keyword evidence="3" id="KW-0238">DNA-binding</keyword>
<dbReference type="GO" id="GO:0006351">
    <property type="term" value="P:DNA-templated transcription"/>
    <property type="evidence" value="ECO:0007669"/>
    <property type="project" value="TreeGrafter"/>
</dbReference>
<dbReference type="AlphaFoldDB" id="A0A1H2ZCE8"/>
<evidence type="ECO:0000256" key="3">
    <source>
        <dbReference type="ARBA" id="ARBA00023125"/>
    </source>
</evidence>
<evidence type="ECO:0000313" key="7">
    <source>
        <dbReference type="Proteomes" id="UP000243778"/>
    </source>
</evidence>
<name>A0A1H2ZCE8_9PSED</name>
<dbReference type="SUPFAM" id="SSF53850">
    <property type="entry name" value="Periplasmic binding protein-like II"/>
    <property type="match status" value="1"/>
</dbReference>
<dbReference type="GO" id="GO:0043565">
    <property type="term" value="F:sequence-specific DNA binding"/>
    <property type="evidence" value="ECO:0007669"/>
    <property type="project" value="TreeGrafter"/>
</dbReference>
<accession>A0A1H2ZCE8</accession>
<dbReference type="RefSeq" id="WP_090227949.1">
    <property type="nucleotide sequence ID" value="NZ_FNNU01000003.1"/>
</dbReference>
<dbReference type="PROSITE" id="PS50931">
    <property type="entry name" value="HTH_LYSR"/>
    <property type="match status" value="1"/>
</dbReference>
<dbReference type="GO" id="GO:0003700">
    <property type="term" value="F:DNA-binding transcription factor activity"/>
    <property type="evidence" value="ECO:0007669"/>
    <property type="project" value="InterPro"/>
</dbReference>
<dbReference type="PANTHER" id="PTHR30537">
    <property type="entry name" value="HTH-TYPE TRANSCRIPTIONAL REGULATOR"/>
    <property type="match status" value="1"/>
</dbReference>
<keyword evidence="7" id="KW-1185">Reference proteome</keyword>
<dbReference type="InterPro" id="IPR000847">
    <property type="entry name" value="LysR_HTH_N"/>
</dbReference>
<organism evidence="6 7">
    <name type="scientific">Pseudomonas kuykendallii</name>
    <dbReference type="NCBI Taxonomy" id="1007099"/>
    <lineage>
        <taxon>Bacteria</taxon>
        <taxon>Pseudomonadati</taxon>
        <taxon>Pseudomonadota</taxon>
        <taxon>Gammaproteobacteria</taxon>
        <taxon>Pseudomonadales</taxon>
        <taxon>Pseudomonadaceae</taxon>
        <taxon>Pseudomonas</taxon>
    </lineage>
</organism>
<proteinExistence type="inferred from homology"/>
<feature type="domain" description="HTH lysR-type" evidence="5">
    <location>
        <begin position="26"/>
        <end position="80"/>
    </location>
</feature>
<dbReference type="InterPro" id="IPR005119">
    <property type="entry name" value="LysR_subst-bd"/>
</dbReference>
<dbReference type="FunFam" id="1.10.10.10:FF:000001">
    <property type="entry name" value="LysR family transcriptional regulator"/>
    <property type="match status" value="1"/>
</dbReference>
<dbReference type="Gene3D" id="3.40.190.290">
    <property type="match status" value="1"/>
</dbReference>